<dbReference type="AlphaFoldDB" id="A0AAD9VCY1"/>
<dbReference type="InterPro" id="IPR003599">
    <property type="entry name" value="Ig_sub"/>
</dbReference>
<reference evidence="7" key="1">
    <citation type="journal article" date="2023" name="G3 (Bethesda)">
        <title>Whole genome assembly and annotation of the endangered Caribbean coral Acropora cervicornis.</title>
        <authorList>
            <person name="Selwyn J.D."/>
            <person name="Vollmer S.V."/>
        </authorList>
    </citation>
    <scope>NUCLEOTIDE SEQUENCE</scope>
    <source>
        <strain evidence="7">K2</strain>
    </source>
</reference>
<name>A0AAD9VCY1_ACRCE</name>
<feature type="domain" description="Ig-like" evidence="5">
    <location>
        <begin position="277"/>
        <end position="367"/>
    </location>
</feature>
<dbReference type="InterPro" id="IPR003598">
    <property type="entry name" value="Ig_sub2"/>
</dbReference>
<organism evidence="7 8">
    <name type="scientific">Acropora cervicornis</name>
    <name type="common">Staghorn coral</name>
    <dbReference type="NCBI Taxonomy" id="6130"/>
    <lineage>
        <taxon>Eukaryota</taxon>
        <taxon>Metazoa</taxon>
        <taxon>Cnidaria</taxon>
        <taxon>Anthozoa</taxon>
        <taxon>Hexacorallia</taxon>
        <taxon>Scleractinia</taxon>
        <taxon>Astrocoeniina</taxon>
        <taxon>Acroporidae</taxon>
        <taxon>Acropora</taxon>
    </lineage>
</organism>
<dbReference type="CDD" id="cd00063">
    <property type="entry name" value="FN3"/>
    <property type="match status" value="1"/>
</dbReference>
<evidence type="ECO:0000256" key="4">
    <source>
        <dbReference type="SAM" id="SignalP"/>
    </source>
</evidence>
<gene>
    <name evidence="7" type="ORF">P5673_005834</name>
</gene>
<reference evidence="7" key="2">
    <citation type="journal article" date="2023" name="Science">
        <title>Genomic signatures of disease resistance in endangered staghorn corals.</title>
        <authorList>
            <person name="Vollmer S.V."/>
            <person name="Selwyn J.D."/>
            <person name="Despard B.A."/>
            <person name="Roesel C.L."/>
        </authorList>
    </citation>
    <scope>NUCLEOTIDE SEQUENCE</scope>
    <source>
        <strain evidence="7">K2</strain>
    </source>
</reference>
<feature type="domain" description="Ig-like" evidence="5">
    <location>
        <begin position="467"/>
        <end position="557"/>
    </location>
</feature>
<dbReference type="InterPro" id="IPR036116">
    <property type="entry name" value="FN3_sf"/>
</dbReference>
<feature type="domain" description="Ig-like" evidence="5">
    <location>
        <begin position="100"/>
        <end position="190"/>
    </location>
</feature>
<dbReference type="SMART" id="SM00060">
    <property type="entry name" value="FN3"/>
    <property type="match status" value="1"/>
</dbReference>
<dbReference type="SUPFAM" id="SSF48726">
    <property type="entry name" value="Immunoglobulin"/>
    <property type="match status" value="10"/>
</dbReference>
<keyword evidence="1" id="KW-0677">Repeat</keyword>
<dbReference type="Pfam" id="PF07679">
    <property type="entry name" value="I-set"/>
    <property type="match status" value="7"/>
</dbReference>
<evidence type="ECO:0000256" key="2">
    <source>
        <dbReference type="ARBA" id="ARBA00023157"/>
    </source>
</evidence>
<dbReference type="SMART" id="SM00408">
    <property type="entry name" value="IGc2"/>
    <property type="match status" value="10"/>
</dbReference>
<dbReference type="InterPro" id="IPR007110">
    <property type="entry name" value="Ig-like_dom"/>
</dbReference>
<dbReference type="InterPro" id="IPR003961">
    <property type="entry name" value="FN3_dom"/>
</dbReference>
<accession>A0AAD9VCY1</accession>
<evidence type="ECO:0000256" key="3">
    <source>
        <dbReference type="ARBA" id="ARBA00023319"/>
    </source>
</evidence>
<dbReference type="SMART" id="SM00409">
    <property type="entry name" value="IG"/>
    <property type="match status" value="10"/>
</dbReference>
<evidence type="ECO:0000313" key="8">
    <source>
        <dbReference type="Proteomes" id="UP001249851"/>
    </source>
</evidence>
<sequence length="1053" mass="115994">MNLVLQFIFLVFPFCLPSGGEQVKPAFTTHPQSQTVREGDNVTLFCNATGTPKPSITWTIDGLTLNVTVHPRISLSSDNKQLTVRNVRRTDSNHEYQYNPALITYPRSQTVREGENATLFCDATGNPRPSISWTIDELAVNITVYSRISLTSDNKQLTVKNVSRTDSHHKYRCQANNSVGTITSDPASLTVQLREGDTVTLFCNATGNPKPSISWTIDGLTVNITVHPRIGLSSDNKQLTVRNVNRTDLSHEYRCQANNSVGTITSDAASLTDQFKPAFTTHPQNQTVREGDNVTLLCNATGNPKPSISWTIDGLTVNITVHPRISLTSDNKQLTVRNVDRTDFSHKYQCQANNSVGTITSDAASLTDQFKPAFTTHPQNQTVRVGDNVTLFCNATGNPKPTISWTIDGLTVNVTVYSRIRLTSDNKQLTVRNVNRTDSHHKYRCQASNSVKTITSDTASLNVLYKPTFTTYPRNQTVREGDIVTLFCNATGNPKPSISWTIDGLTVNTTLHPRISFTSDNRQLTVRNVNRTDLSHEYRCQANNSVGTITSYAASLTVQYKPAFTTNPQNQTVREGDNVTLFCNATGNPKSSISWTIDGLTVNITVHPRISLTSDNKQLKVKNVNRTDSHHKYRCQANNSVETITSDAASLNVQYKPAFTTYPQNQTVQEGDNVTLFCDATGNPKPTISWTIGGSSLNITVHPRMSLSSYKKHLTVRNVKRTDSHHKYRCQANNSVEALTSDAASLNVQYKPAFTTYPLNQTVREGDNVTLLCDATGNPKPTISWTIDGLTVNIEGQPRISLTSDNKQLTVRNVKRTDSNHQYRCRANNSVETITSVDASLNVQFVPEVTIEGAPEEVAVVGNEILLTCHYNSSPVASEVQWLKNDKVISRNDTMENNTRGTITQFNESSTQLTISSSISSDAANYTCLVINDVDNSSVTIAIRVKPDPPHNLLISSTTSRTLTVSWSAGFNGNSEIISYKVNISHDNQIFEGVSCQGSFNDSSCTVPGVVTNVTLKDLHPFTTYYVRVFAVNKIGQSESSEVVNATTDEEGV</sequence>
<keyword evidence="8" id="KW-1185">Reference proteome</keyword>
<dbReference type="Gene3D" id="2.60.40.10">
    <property type="entry name" value="Immunoglobulins"/>
    <property type="match status" value="11"/>
</dbReference>
<proteinExistence type="predicted"/>
<feature type="domain" description="Ig-like" evidence="5">
    <location>
        <begin position="562"/>
        <end position="652"/>
    </location>
</feature>
<feature type="domain" description="Ig-like" evidence="5">
    <location>
        <begin position="25"/>
        <end position="93"/>
    </location>
</feature>
<keyword evidence="2" id="KW-1015">Disulfide bond</keyword>
<dbReference type="Pfam" id="PF13927">
    <property type="entry name" value="Ig_3"/>
    <property type="match status" value="3"/>
</dbReference>
<feature type="domain" description="Ig-like" evidence="5">
    <location>
        <begin position="847"/>
        <end position="940"/>
    </location>
</feature>
<dbReference type="PROSITE" id="PS50853">
    <property type="entry name" value="FN3"/>
    <property type="match status" value="1"/>
</dbReference>
<evidence type="ECO:0000313" key="7">
    <source>
        <dbReference type="EMBL" id="KAK2569973.1"/>
    </source>
</evidence>
<dbReference type="Proteomes" id="UP001249851">
    <property type="component" value="Unassembled WGS sequence"/>
</dbReference>
<evidence type="ECO:0000259" key="6">
    <source>
        <dbReference type="PROSITE" id="PS50853"/>
    </source>
</evidence>
<dbReference type="InterPro" id="IPR013098">
    <property type="entry name" value="Ig_I-set"/>
</dbReference>
<dbReference type="PROSITE" id="PS50835">
    <property type="entry name" value="IG_LIKE"/>
    <property type="match status" value="10"/>
</dbReference>
<dbReference type="FunFam" id="2.60.40.10:FF:000032">
    <property type="entry name" value="palladin isoform X1"/>
    <property type="match status" value="5"/>
</dbReference>
<keyword evidence="4" id="KW-0732">Signal</keyword>
<dbReference type="FunFam" id="2.60.40.10:FF:000107">
    <property type="entry name" value="Myosin, light chain kinase a"/>
    <property type="match status" value="1"/>
</dbReference>
<evidence type="ECO:0000259" key="5">
    <source>
        <dbReference type="PROSITE" id="PS50835"/>
    </source>
</evidence>
<feature type="chain" id="PRO_5042207197" evidence="4">
    <location>
        <begin position="23"/>
        <end position="1053"/>
    </location>
</feature>
<protein>
    <submittedName>
        <fullName evidence="7">Hemicentin-1</fullName>
    </submittedName>
</protein>
<dbReference type="Pfam" id="PF00041">
    <property type="entry name" value="fn3"/>
    <property type="match status" value="1"/>
</dbReference>
<dbReference type="SUPFAM" id="SSF49265">
    <property type="entry name" value="Fibronectin type III"/>
    <property type="match status" value="1"/>
</dbReference>
<keyword evidence="3" id="KW-0393">Immunoglobulin domain</keyword>
<feature type="domain" description="Ig-like" evidence="5">
    <location>
        <begin position="195"/>
        <end position="272"/>
    </location>
</feature>
<dbReference type="InterPro" id="IPR036179">
    <property type="entry name" value="Ig-like_dom_sf"/>
</dbReference>
<dbReference type="PANTHER" id="PTHR10075:SF14">
    <property type="entry name" value="CELL ADHESION MOLECULE DSCAM2-RELATED"/>
    <property type="match status" value="1"/>
</dbReference>
<feature type="domain" description="Ig-like" evidence="5">
    <location>
        <begin position="372"/>
        <end position="462"/>
    </location>
</feature>
<feature type="signal peptide" evidence="4">
    <location>
        <begin position="1"/>
        <end position="22"/>
    </location>
</feature>
<feature type="domain" description="Ig-like" evidence="5">
    <location>
        <begin position="752"/>
        <end position="842"/>
    </location>
</feature>
<feature type="domain" description="Ig-like" evidence="5">
    <location>
        <begin position="657"/>
        <end position="747"/>
    </location>
</feature>
<feature type="domain" description="Fibronectin type-III" evidence="6">
    <location>
        <begin position="949"/>
        <end position="1051"/>
    </location>
</feature>
<comment type="caution">
    <text evidence="7">The sequence shown here is derived from an EMBL/GenBank/DDBJ whole genome shotgun (WGS) entry which is preliminary data.</text>
</comment>
<dbReference type="EMBL" id="JARQWQ010000009">
    <property type="protein sequence ID" value="KAK2569973.1"/>
    <property type="molecule type" value="Genomic_DNA"/>
</dbReference>
<evidence type="ECO:0000256" key="1">
    <source>
        <dbReference type="ARBA" id="ARBA00022737"/>
    </source>
</evidence>
<dbReference type="PANTHER" id="PTHR10075">
    <property type="entry name" value="BASIGIN RELATED"/>
    <property type="match status" value="1"/>
</dbReference>
<dbReference type="InterPro" id="IPR013783">
    <property type="entry name" value="Ig-like_fold"/>
</dbReference>